<evidence type="ECO:0000313" key="2">
    <source>
        <dbReference type="EMBL" id="GIY59236.1"/>
    </source>
</evidence>
<keyword evidence="1 2" id="KW-0560">Oxidoreductase</keyword>
<dbReference type="GO" id="GO:0020037">
    <property type="term" value="F:heme binding"/>
    <property type="evidence" value="ECO:0007669"/>
    <property type="project" value="InterPro"/>
</dbReference>
<dbReference type="GO" id="GO:0006979">
    <property type="term" value="P:response to oxidative stress"/>
    <property type="evidence" value="ECO:0007669"/>
    <property type="project" value="InterPro"/>
</dbReference>
<dbReference type="AlphaFoldDB" id="A0AAV4UND6"/>
<protein>
    <submittedName>
        <fullName evidence="2">Peroxidase mlt-7</fullName>
    </submittedName>
</protein>
<dbReference type="PANTHER" id="PTHR11475:SF109">
    <property type="entry name" value="CHORION PEROXIDASE-LIKE PROTEIN"/>
    <property type="match status" value="1"/>
</dbReference>
<dbReference type="PANTHER" id="PTHR11475">
    <property type="entry name" value="OXIDASE/PEROXIDASE"/>
    <property type="match status" value="1"/>
</dbReference>
<keyword evidence="1 2" id="KW-0575">Peroxidase</keyword>
<dbReference type="Proteomes" id="UP001054945">
    <property type="component" value="Unassembled WGS sequence"/>
</dbReference>
<dbReference type="PROSITE" id="PS50292">
    <property type="entry name" value="PEROXIDASE_3"/>
    <property type="match status" value="1"/>
</dbReference>
<proteinExistence type="predicted"/>
<dbReference type="Pfam" id="PF03098">
    <property type="entry name" value="An_peroxidase"/>
    <property type="match status" value="1"/>
</dbReference>
<dbReference type="InterPro" id="IPR037120">
    <property type="entry name" value="Haem_peroxidase_sf_animal"/>
</dbReference>
<dbReference type="GO" id="GO:0004601">
    <property type="term" value="F:peroxidase activity"/>
    <property type="evidence" value="ECO:0007669"/>
    <property type="project" value="UniProtKB-KW"/>
</dbReference>
<name>A0AAV4UND6_CAEEX</name>
<reference evidence="2 3" key="1">
    <citation type="submission" date="2021-06" db="EMBL/GenBank/DDBJ databases">
        <title>Caerostris extrusa draft genome.</title>
        <authorList>
            <person name="Kono N."/>
            <person name="Arakawa K."/>
        </authorList>
    </citation>
    <scope>NUCLEOTIDE SEQUENCE [LARGE SCALE GENOMIC DNA]</scope>
</reference>
<dbReference type="SUPFAM" id="SSF48113">
    <property type="entry name" value="Heme-dependent peroxidases"/>
    <property type="match status" value="1"/>
</dbReference>
<accession>A0AAV4UND6</accession>
<evidence type="ECO:0000313" key="3">
    <source>
        <dbReference type="Proteomes" id="UP001054945"/>
    </source>
</evidence>
<gene>
    <name evidence="2" type="primary">mlt-7</name>
    <name evidence="2" type="ORF">CEXT_193881</name>
</gene>
<keyword evidence="3" id="KW-1185">Reference proteome</keyword>
<organism evidence="2 3">
    <name type="scientific">Caerostris extrusa</name>
    <name type="common">Bark spider</name>
    <name type="synonym">Caerostris bankana</name>
    <dbReference type="NCBI Taxonomy" id="172846"/>
    <lineage>
        <taxon>Eukaryota</taxon>
        <taxon>Metazoa</taxon>
        <taxon>Ecdysozoa</taxon>
        <taxon>Arthropoda</taxon>
        <taxon>Chelicerata</taxon>
        <taxon>Arachnida</taxon>
        <taxon>Araneae</taxon>
        <taxon>Araneomorphae</taxon>
        <taxon>Entelegynae</taxon>
        <taxon>Araneoidea</taxon>
        <taxon>Araneidae</taxon>
        <taxon>Caerostris</taxon>
    </lineage>
</organism>
<dbReference type="Gene3D" id="1.10.640.10">
    <property type="entry name" value="Haem peroxidase domain superfamily, animal type"/>
    <property type="match status" value="1"/>
</dbReference>
<comment type="caution">
    <text evidence="2">The sequence shown here is derived from an EMBL/GenBank/DDBJ whole genome shotgun (WGS) entry which is preliminary data.</text>
</comment>
<dbReference type="InterPro" id="IPR010255">
    <property type="entry name" value="Haem_peroxidase_sf"/>
</dbReference>
<dbReference type="InterPro" id="IPR019791">
    <property type="entry name" value="Haem_peroxidase_animal"/>
</dbReference>
<evidence type="ECO:0000256" key="1">
    <source>
        <dbReference type="ARBA" id="ARBA00022559"/>
    </source>
</evidence>
<dbReference type="EMBL" id="BPLR01013182">
    <property type="protein sequence ID" value="GIY59236.1"/>
    <property type="molecule type" value="Genomic_DNA"/>
</dbReference>
<sequence>MEESMQTFTYCPEFHAAESNNDKRDIRDIDLFTGGLSEKPVVGGVVGPTFACILSRQFQHLKKGDRFWYENDIPPNAFSKGQLEEIRKSSLTRILCDNGGKLVRLLQPSPMLMPDDYLNAFRNVKKLQN</sequence>